<dbReference type="STRING" id="28573.A0A0U1MA75"/>
<feature type="compositionally biased region" description="Basic residues" evidence="1">
    <location>
        <begin position="127"/>
        <end position="147"/>
    </location>
</feature>
<feature type="compositionally biased region" description="Low complexity" evidence="1">
    <location>
        <begin position="97"/>
        <end position="126"/>
    </location>
</feature>
<dbReference type="Proteomes" id="UP000054383">
    <property type="component" value="Unassembled WGS sequence"/>
</dbReference>
<accession>A0A0U1MA75</accession>
<feature type="compositionally biased region" description="Polar residues" evidence="1">
    <location>
        <begin position="40"/>
        <end position="52"/>
    </location>
</feature>
<proteinExistence type="predicted"/>
<dbReference type="EMBL" id="CVMT01000011">
    <property type="protein sequence ID" value="CRG92202.1"/>
    <property type="molecule type" value="Genomic_DNA"/>
</dbReference>
<reference evidence="2 3" key="1">
    <citation type="submission" date="2015-04" db="EMBL/GenBank/DDBJ databases">
        <authorList>
            <person name="Syromyatnikov M.Y."/>
            <person name="Popov V.N."/>
        </authorList>
    </citation>
    <scope>NUCLEOTIDE SEQUENCE [LARGE SCALE GENOMIC DNA]</scope>
    <source>
        <strain evidence="2">WF-38-12</strain>
    </source>
</reference>
<gene>
    <name evidence="2" type="ORF">PISL3812_09258</name>
</gene>
<name>A0A0U1MA75_TALIS</name>
<feature type="region of interest" description="Disordered" evidence="1">
    <location>
        <begin position="24"/>
        <end position="156"/>
    </location>
</feature>
<evidence type="ECO:0000313" key="2">
    <source>
        <dbReference type="EMBL" id="CRG92202.1"/>
    </source>
</evidence>
<dbReference type="OrthoDB" id="5365739at2759"/>
<organism evidence="2 3">
    <name type="scientific">Talaromyces islandicus</name>
    <name type="common">Penicillium islandicum</name>
    <dbReference type="NCBI Taxonomy" id="28573"/>
    <lineage>
        <taxon>Eukaryota</taxon>
        <taxon>Fungi</taxon>
        <taxon>Dikarya</taxon>
        <taxon>Ascomycota</taxon>
        <taxon>Pezizomycotina</taxon>
        <taxon>Eurotiomycetes</taxon>
        <taxon>Eurotiomycetidae</taxon>
        <taxon>Eurotiales</taxon>
        <taxon>Trichocomaceae</taxon>
        <taxon>Talaromyces</taxon>
        <taxon>Talaromyces sect. Islandici</taxon>
    </lineage>
</organism>
<evidence type="ECO:0000256" key="1">
    <source>
        <dbReference type="SAM" id="MobiDB-lite"/>
    </source>
</evidence>
<evidence type="ECO:0000313" key="3">
    <source>
        <dbReference type="Proteomes" id="UP000054383"/>
    </source>
</evidence>
<sequence>MAPTGHLLSLRTARPQTCMKAFNASAPLRRSFATGPPDSQPQQPRSTTPNRSQQQQQQQQGRPRAVDARSLAAPRGADGQVKILRTPNLRLRAGQLGRRPAGGPSAPGVFRRPGGNNNNNTNNNKKGGSKARGANKKPRDRNARNKRQQGEEAGEDIRAAEIEEILNEQKVKEQQVPIRYTPVQYDVSKLQETWPSLPVGGTAQAGSVLEKLNFLSRRFPNGYVPPHELAKRLFEGERVIFRDEEEKKAAIEEFNRLAHQRADMLTQRKGEVVEPEEAGFTSTSKEDRSALVGQLVQGKYATQQNQSNPVLGEIERQLFNNETYRTTGKQSGFMAKIESLIASGKPKRIVK</sequence>
<dbReference type="OMA" id="QISLHCE"/>
<protein>
    <submittedName>
        <fullName evidence="2">Uncharacterized protein</fullName>
    </submittedName>
</protein>
<keyword evidence="3" id="KW-1185">Reference proteome</keyword>
<dbReference type="AlphaFoldDB" id="A0A0U1MA75"/>